<protein>
    <recommendedName>
        <fullName evidence="2">Dynein heavy chain AAA 5 extension domain-containing protein</fullName>
    </recommendedName>
</protein>
<feature type="compositionally biased region" description="Polar residues" evidence="1">
    <location>
        <begin position="9"/>
        <end position="25"/>
    </location>
</feature>
<dbReference type="Gene3D" id="1.10.472.130">
    <property type="match status" value="1"/>
</dbReference>
<accession>A0A7J7KDE6</accession>
<dbReference type="AlphaFoldDB" id="A0A7J7KDE6"/>
<evidence type="ECO:0000256" key="1">
    <source>
        <dbReference type="SAM" id="MobiDB-lite"/>
    </source>
</evidence>
<evidence type="ECO:0000313" key="4">
    <source>
        <dbReference type="Proteomes" id="UP000593567"/>
    </source>
</evidence>
<feature type="domain" description="Dynein heavy chain AAA 5 extension" evidence="2">
    <location>
        <begin position="27"/>
        <end position="71"/>
    </location>
</feature>
<dbReference type="OrthoDB" id="5986589at2759"/>
<sequence length="85" mass="9331">MSFGEGGLSDSQNSGAVRSSANSSGTKTALDEVNENLLKCIFVYSYVWGFGGHLSDSSRLNFDQYAREALYRCRTRDPAKDRLGV</sequence>
<dbReference type="Pfam" id="PF17852">
    <property type="entry name" value="Dynein_AAA_lid"/>
    <property type="match status" value="1"/>
</dbReference>
<gene>
    <name evidence="3" type="ORF">EB796_005486</name>
</gene>
<dbReference type="InterPro" id="IPR041466">
    <property type="entry name" value="Dynein_AAA5_ext"/>
</dbReference>
<evidence type="ECO:0000313" key="3">
    <source>
        <dbReference type="EMBL" id="KAF6036193.1"/>
    </source>
</evidence>
<comment type="caution">
    <text evidence="3">The sequence shown here is derived from an EMBL/GenBank/DDBJ whole genome shotgun (WGS) entry which is preliminary data.</text>
</comment>
<proteinExistence type="predicted"/>
<keyword evidence="4" id="KW-1185">Reference proteome</keyword>
<organism evidence="3 4">
    <name type="scientific">Bugula neritina</name>
    <name type="common">Brown bryozoan</name>
    <name type="synonym">Sertularia neritina</name>
    <dbReference type="NCBI Taxonomy" id="10212"/>
    <lineage>
        <taxon>Eukaryota</taxon>
        <taxon>Metazoa</taxon>
        <taxon>Spiralia</taxon>
        <taxon>Lophotrochozoa</taxon>
        <taxon>Bryozoa</taxon>
        <taxon>Gymnolaemata</taxon>
        <taxon>Cheilostomatida</taxon>
        <taxon>Flustrina</taxon>
        <taxon>Buguloidea</taxon>
        <taxon>Bugulidae</taxon>
        <taxon>Bugula</taxon>
    </lineage>
</organism>
<dbReference type="Proteomes" id="UP000593567">
    <property type="component" value="Unassembled WGS sequence"/>
</dbReference>
<feature type="region of interest" description="Disordered" evidence="1">
    <location>
        <begin position="1"/>
        <end position="25"/>
    </location>
</feature>
<reference evidence="3" key="1">
    <citation type="submission" date="2020-06" db="EMBL/GenBank/DDBJ databases">
        <title>Draft genome of Bugula neritina, a colonial animal packing powerful symbionts and potential medicines.</title>
        <authorList>
            <person name="Rayko M."/>
        </authorList>
    </citation>
    <scope>NUCLEOTIDE SEQUENCE [LARGE SCALE GENOMIC DNA]</scope>
    <source>
        <strain evidence="3">Kwan_BN1</strain>
    </source>
</reference>
<evidence type="ECO:0000259" key="2">
    <source>
        <dbReference type="Pfam" id="PF17852"/>
    </source>
</evidence>
<name>A0A7J7KDE6_BUGNE</name>
<dbReference type="EMBL" id="VXIV02000765">
    <property type="protein sequence ID" value="KAF6036193.1"/>
    <property type="molecule type" value="Genomic_DNA"/>
</dbReference>